<sequence>QQLSLQERLRLKEEKKKQAALMKALETPEEKRARRLAKKEAKERKKREKMGWGEEYMGYTNTDNPFGDNNLLGTFIWSKALEKKGISHLDEKDLKERNKRIQEDNRLELQKVKQLRLEREREKAMREQELEMLQREKEAEHFKTWEEQEDNFHLQQAKLRSKIRIRDGRAKPIDLLAKYISAEDDDLAVEMHEPYTFLNGLTVSDMEDLVEDIQVYMELEQGKNVDFWRDMTIITEDEIAKLRKLEASGKGGPGERRDGVNASVSSDVQSVFKGKTYNQLQVLYQGIESKIRAGGPNLDIGYWESLLQQLKAYMARASRWWEGFIPVPRWLLALPRGKKGWTPSPYSSSNGYSGVSERERELGLYSAQNCTKPSKFLPSMLGLWTSGGVFWMSFPRQLGPEPAGQPAHLPGPALHPLPSICCSSLCSVPTAWAWLALQDSTSPPLPPGDATESTDDIFFRKAKEGMGADEAQFSVEMPLTGKAYLWADKYRPRKPRFFNRVHTGFEWNKYNQTHYDFDNPPPKIVQGYKFNIFYPDLIDKRSTPEYFLEACQDNKDFAILRFHAGPPYEDIAFKIVNREWEYSHRHGFRCQFANGIFQLWFHFKRYRYRR</sequence>
<dbReference type="InterPro" id="IPR019134">
    <property type="entry name" value="Cactin_C"/>
</dbReference>
<feature type="compositionally biased region" description="Basic and acidic residues" evidence="4">
    <location>
        <begin position="7"/>
        <end position="17"/>
    </location>
</feature>
<gene>
    <name evidence="7" type="primary">Cactin</name>
    <name evidence="7" type="ORF">AEGBEN_R09459</name>
</gene>
<dbReference type="PANTHER" id="PTHR21737:SF6">
    <property type="entry name" value="SPLICING FACTOR CACTIN"/>
    <property type="match status" value="1"/>
</dbReference>
<evidence type="ECO:0000256" key="1">
    <source>
        <dbReference type="ARBA" id="ARBA00006895"/>
    </source>
</evidence>
<dbReference type="SMART" id="SM01050">
    <property type="entry name" value="CactinC_cactus"/>
    <property type="match status" value="1"/>
</dbReference>
<evidence type="ECO:0000259" key="6">
    <source>
        <dbReference type="Pfam" id="PF10312"/>
    </source>
</evidence>
<dbReference type="Proteomes" id="UP000559068">
    <property type="component" value="Unassembled WGS sequence"/>
</dbReference>
<evidence type="ECO:0000256" key="3">
    <source>
        <dbReference type="SAM" id="Coils"/>
    </source>
</evidence>
<dbReference type="GO" id="GO:0005681">
    <property type="term" value="C:spliceosomal complex"/>
    <property type="evidence" value="ECO:0007669"/>
    <property type="project" value="TreeGrafter"/>
</dbReference>
<dbReference type="Pfam" id="PF10312">
    <property type="entry name" value="Cactin_mid"/>
    <property type="match status" value="1"/>
</dbReference>
<dbReference type="PANTHER" id="PTHR21737">
    <property type="entry name" value="POLYGLUTAMINE BINDING PROTEIN 1/MARVEL MEMBRANE-ASSOCIATING DOMAIN CONTAINING 3"/>
    <property type="match status" value="1"/>
</dbReference>
<dbReference type="InterPro" id="IPR018816">
    <property type="entry name" value="Cactin_central"/>
</dbReference>
<feature type="domain" description="Splicing factor cactin central" evidence="6">
    <location>
        <begin position="135"/>
        <end position="317"/>
    </location>
</feature>
<keyword evidence="3" id="KW-0175">Coiled coil</keyword>
<feature type="compositionally biased region" description="Basic and acidic residues" evidence="4">
    <location>
        <begin position="26"/>
        <end position="43"/>
    </location>
</feature>
<dbReference type="OrthoDB" id="265955at2759"/>
<protein>
    <recommendedName>
        <fullName evidence="2">Splicing factor Cactin</fullName>
    </recommendedName>
</protein>
<accession>A0A7K6U5H7</accession>
<feature type="non-terminal residue" evidence="7">
    <location>
        <position position="1"/>
    </location>
</feature>
<dbReference type="GO" id="GO:0045292">
    <property type="term" value="P:mRNA cis splicing, via spliceosome"/>
    <property type="evidence" value="ECO:0007669"/>
    <property type="project" value="TreeGrafter"/>
</dbReference>
<dbReference type="AlphaFoldDB" id="A0A7K6U5H7"/>
<reference evidence="7 8" key="1">
    <citation type="submission" date="2019-09" db="EMBL/GenBank/DDBJ databases">
        <title>Bird 10,000 Genomes (B10K) Project - Family phase.</title>
        <authorList>
            <person name="Zhang G."/>
        </authorList>
    </citation>
    <scope>NUCLEOTIDE SEQUENCE [LARGE SCALE GENOMIC DNA]</scope>
    <source>
        <strain evidence="7">B10K-DU-029-76</strain>
        <tissue evidence="7">Heart</tissue>
    </source>
</reference>
<evidence type="ECO:0000256" key="4">
    <source>
        <dbReference type="SAM" id="MobiDB-lite"/>
    </source>
</evidence>
<feature type="domain" description="Splicing factor Cactin C-terminal" evidence="5">
    <location>
        <begin position="486"/>
        <end position="610"/>
    </location>
</feature>
<feature type="region of interest" description="Disordered" evidence="4">
    <location>
        <begin position="1"/>
        <end position="47"/>
    </location>
</feature>
<keyword evidence="8" id="KW-1185">Reference proteome</keyword>
<feature type="coiled-coil region" evidence="3">
    <location>
        <begin position="98"/>
        <end position="136"/>
    </location>
</feature>
<dbReference type="GO" id="GO:0045824">
    <property type="term" value="P:negative regulation of innate immune response"/>
    <property type="evidence" value="ECO:0007669"/>
    <property type="project" value="TreeGrafter"/>
</dbReference>
<name>A0A7K6U5H7_9AVES</name>
<organism evidence="7 8">
    <name type="scientific">Aegotheles bennettii</name>
    <dbReference type="NCBI Taxonomy" id="48278"/>
    <lineage>
        <taxon>Eukaryota</taxon>
        <taxon>Metazoa</taxon>
        <taxon>Chordata</taxon>
        <taxon>Craniata</taxon>
        <taxon>Vertebrata</taxon>
        <taxon>Euteleostomi</taxon>
        <taxon>Archelosauria</taxon>
        <taxon>Archosauria</taxon>
        <taxon>Dinosauria</taxon>
        <taxon>Saurischia</taxon>
        <taxon>Theropoda</taxon>
        <taxon>Coelurosauria</taxon>
        <taxon>Aves</taxon>
        <taxon>Neognathae</taxon>
        <taxon>Neoaves</taxon>
        <taxon>Strisores</taxon>
        <taxon>Caprimulgiformes</taxon>
        <taxon>Aegothelidae</taxon>
        <taxon>Aegotheles</taxon>
    </lineage>
</organism>
<dbReference type="Pfam" id="PF09732">
    <property type="entry name" value="CactinC_cactus"/>
    <property type="match status" value="1"/>
</dbReference>
<comment type="similarity">
    <text evidence="1">Belongs to the CACTIN family.</text>
</comment>
<feature type="non-terminal residue" evidence="7">
    <location>
        <position position="610"/>
    </location>
</feature>
<evidence type="ECO:0000259" key="5">
    <source>
        <dbReference type="Pfam" id="PF09732"/>
    </source>
</evidence>
<dbReference type="EMBL" id="VZRW01007197">
    <property type="protein sequence ID" value="NWX18063.1"/>
    <property type="molecule type" value="Genomic_DNA"/>
</dbReference>
<comment type="caution">
    <text evidence="7">The sequence shown here is derived from an EMBL/GenBank/DDBJ whole genome shotgun (WGS) entry which is preliminary data.</text>
</comment>
<evidence type="ECO:0000313" key="7">
    <source>
        <dbReference type="EMBL" id="NWX18063.1"/>
    </source>
</evidence>
<proteinExistence type="inferred from homology"/>
<evidence type="ECO:0000256" key="2">
    <source>
        <dbReference type="ARBA" id="ARBA00034534"/>
    </source>
</evidence>
<evidence type="ECO:0000313" key="8">
    <source>
        <dbReference type="Proteomes" id="UP000559068"/>
    </source>
</evidence>
<dbReference type="GO" id="GO:0005737">
    <property type="term" value="C:cytoplasm"/>
    <property type="evidence" value="ECO:0007669"/>
    <property type="project" value="TreeGrafter"/>
</dbReference>